<feature type="region of interest" description="Disordered" evidence="1">
    <location>
        <begin position="624"/>
        <end position="648"/>
    </location>
</feature>
<accession>A0A7W8D0W5</accession>
<organism evidence="2 3">
    <name type="scientific">Catenisphaera adipataccumulans</name>
    <dbReference type="NCBI Taxonomy" id="700500"/>
    <lineage>
        <taxon>Bacteria</taxon>
        <taxon>Bacillati</taxon>
        <taxon>Bacillota</taxon>
        <taxon>Erysipelotrichia</taxon>
        <taxon>Erysipelotrichales</taxon>
        <taxon>Erysipelotrichaceae</taxon>
        <taxon>Catenisphaera</taxon>
    </lineage>
</organism>
<keyword evidence="3" id="KW-1185">Reference proteome</keyword>
<dbReference type="EMBL" id="JACHHK010000011">
    <property type="protein sequence ID" value="MBB5183947.1"/>
    <property type="molecule type" value="Genomic_DNA"/>
</dbReference>
<evidence type="ECO:0000313" key="3">
    <source>
        <dbReference type="Proteomes" id="UP000539953"/>
    </source>
</evidence>
<dbReference type="Pfam" id="PF09709">
    <property type="entry name" value="Cas_Csd1"/>
    <property type="match status" value="1"/>
</dbReference>
<evidence type="ECO:0000256" key="1">
    <source>
        <dbReference type="SAM" id="MobiDB-lite"/>
    </source>
</evidence>
<proteinExistence type="predicted"/>
<evidence type="ECO:0000313" key="2">
    <source>
        <dbReference type="EMBL" id="MBB5183947.1"/>
    </source>
</evidence>
<dbReference type="NCBIfam" id="TIGR01863">
    <property type="entry name" value="cas_Csd1"/>
    <property type="match status" value="1"/>
</dbReference>
<comment type="caution">
    <text evidence="2">The sequence shown here is derived from an EMBL/GenBank/DDBJ whole genome shotgun (WGS) entry which is preliminary data.</text>
</comment>
<name>A0A7W8D0W5_9FIRM</name>
<gene>
    <name evidence="2" type="ORF">HNQ47_001995</name>
</gene>
<dbReference type="AlphaFoldDB" id="A0A7W8D0W5"/>
<sequence length="648" mass="76078">MNWMQEMIRIYDEYYSFGKNMNPLFHEEFNADLEITINAEGEMLNARIITDKEEKRTIIPVTEKSAIRTNNVAKFPHPLSDQLRFIDANYSEQYYLKNNNGLEIKQVFSDNRKLNSLYKAGLKDWADYKYSHPKVHAIRKFIEKGNIICQLKERGVIEENIKEDDVIKKLVRFIVVGCGPVEECWRDQSLVDNYIMYYISTKLKDKSEQNDKSKLNKIQISYLSGEYQPITKDFPIYIRNAADRARIFSYNRKKPQDFTYLGRFKDEDEILSIGAIDSQKMHNALKWMLRTRGISSNDFVTLVWESNFNTIPMPDKGTNDLFADFLTQDQTILSDSQNKEILQKLFTREYSDSITPTSSVYLLSFDSATKGRLSLVQQATLQTSQYLSNLEKWHIGASWKHFYKNKATGYYTSYIGVPGINKIVRYLYGHENDKKLIDIKGNEQLVNIQMRKLYTCIVLDKPLPVDMVNTAIHKASMPESYKEKSNWNTLLSISCSLIKKQYYQKKEEYTLAIEKGEKGKRRDYLYGRLLAIADRIEEGRLRSENTDHPTNAIRYMNMFSQHPFRTWKIIHENIIPYLNGYNEASRIYYVNLIQSVMTEFKEGDFENDKPLNGLYLLGYYSQREDMKSRSKERQDKLKENAKENEGED</sequence>
<protein>
    <submittedName>
        <fullName evidence="2">CRISPR-associated protein Csd1</fullName>
    </submittedName>
</protein>
<dbReference type="Proteomes" id="UP000539953">
    <property type="component" value="Unassembled WGS sequence"/>
</dbReference>
<dbReference type="InterPro" id="IPR010144">
    <property type="entry name" value="CRISPR-assoc_prot_Csd1-typ"/>
</dbReference>
<reference evidence="2 3" key="1">
    <citation type="submission" date="2020-08" db="EMBL/GenBank/DDBJ databases">
        <title>Genomic Encyclopedia of Type Strains, Phase IV (KMG-IV): sequencing the most valuable type-strain genomes for metagenomic binning, comparative biology and taxonomic classification.</title>
        <authorList>
            <person name="Goeker M."/>
        </authorList>
    </citation>
    <scope>NUCLEOTIDE SEQUENCE [LARGE SCALE GENOMIC DNA]</scope>
    <source>
        <strain evidence="2 3">DSM 25799</strain>
    </source>
</reference>